<protein>
    <recommendedName>
        <fullName evidence="4">Type I restriction modification DNA specificity domain-containing protein</fullName>
    </recommendedName>
</protein>
<evidence type="ECO:0000256" key="1">
    <source>
        <dbReference type="ARBA" id="ARBA00010923"/>
    </source>
</evidence>
<evidence type="ECO:0000259" key="4">
    <source>
        <dbReference type="Pfam" id="PF01420"/>
    </source>
</evidence>
<evidence type="ECO:0000313" key="5">
    <source>
        <dbReference type="EMBL" id="VVQ16853.1"/>
    </source>
</evidence>
<evidence type="ECO:0000256" key="3">
    <source>
        <dbReference type="ARBA" id="ARBA00023125"/>
    </source>
</evidence>
<keyword evidence="3" id="KW-0238">DNA-binding</keyword>
<reference evidence="5 6" key="1">
    <citation type="submission" date="2019-09" db="EMBL/GenBank/DDBJ databases">
        <authorList>
            <person name="Chandra G."/>
            <person name="Truman W A."/>
        </authorList>
    </citation>
    <scope>NUCLEOTIDE SEQUENCE [LARGE SCALE GENOMIC DNA]</scope>
    <source>
        <strain evidence="5">PS928</strain>
    </source>
</reference>
<keyword evidence="2" id="KW-0680">Restriction system</keyword>
<dbReference type="CDD" id="cd17278">
    <property type="entry name" value="RMtype1_S_LdeBORF1052P-TRD2-CR2"/>
    <property type="match status" value="1"/>
</dbReference>
<sequence>MSSEWHSYRLDEIGRIVTGKTPKSGIAEFVGNDVPFVTPPDFEGNKWICQTTRRISAAAAQSVKNNIIPARSVLVTCIGSDMGKAALIESESVTNQQINAVVVDETKFCPEFLYYNLALRKIEIRNLAGGSAQPILNKTAFGQLRVDCPPLLEQKALVELLCPLDDRISLLRETNATLEAIAQALFKSWFVDFDPVRAKAEGLEPEGVDAATAALFPDSFEESELGLIPSGWRGASLADLADFQNGYAFKSKDWVATGHPVVKIGDVKPGIIDLVGCSFVTPETTRGLDRFKLERGSLLVGMTGYVGETGLVPTVNPSAYLNQRVGRFSTANGLADLSFVYCLVRNPAFKIFAEAQSHGSAQANVSGTALIAYPVVIPSSDVLEQFNRAIAPVLESILSNHEQAQNLAQLRDTLLPRLISGQLRLPEAVMVEEACA</sequence>
<dbReference type="InterPro" id="IPR000055">
    <property type="entry name" value="Restrct_endonuc_typeI_TRD"/>
</dbReference>
<dbReference type="GO" id="GO:0003677">
    <property type="term" value="F:DNA binding"/>
    <property type="evidence" value="ECO:0007669"/>
    <property type="project" value="UniProtKB-KW"/>
</dbReference>
<accession>A0A5E7V0S1</accession>
<dbReference type="InterPro" id="IPR044946">
    <property type="entry name" value="Restrct_endonuc_typeI_TRD_sf"/>
</dbReference>
<evidence type="ECO:0000256" key="2">
    <source>
        <dbReference type="ARBA" id="ARBA00022747"/>
    </source>
</evidence>
<comment type="similarity">
    <text evidence="1">Belongs to the type-I restriction system S methylase family.</text>
</comment>
<proteinExistence type="inferred from homology"/>
<dbReference type="SUPFAM" id="SSF116734">
    <property type="entry name" value="DNA methylase specificity domain"/>
    <property type="match status" value="2"/>
</dbReference>
<dbReference type="CDD" id="cd17516">
    <property type="entry name" value="RMtype1_S_HinAWORF1578P-TRD2-CR2_like"/>
    <property type="match status" value="1"/>
</dbReference>
<feature type="domain" description="Type I restriction modification DNA specificity" evidence="4">
    <location>
        <begin position="229"/>
        <end position="399"/>
    </location>
</feature>
<dbReference type="AlphaFoldDB" id="A0A5E7V0S1"/>
<dbReference type="Pfam" id="PF01420">
    <property type="entry name" value="Methylase_S"/>
    <property type="match status" value="2"/>
</dbReference>
<dbReference type="Proteomes" id="UP000381378">
    <property type="component" value="Unassembled WGS sequence"/>
</dbReference>
<dbReference type="PANTHER" id="PTHR30408:SF12">
    <property type="entry name" value="TYPE I RESTRICTION ENZYME MJAVIII SPECIFICITY SUBUNIT"/>
    <property type="match status" value="1"/>
</dbReference>
<feature type="domain" description="Type I restriction modification DNA specificity" evidence="4">
    <location>
        <begin position="3"/>
        <end position="179"/>
    </location>
</feature>
<evidence type="ECO:0000313" key="6">
    <source>
        <dbReference type="Proteomes" id="UP000381378"/>
    </source>
</evidence>
<dbReference type="OrthoDB" id="9798929at2"/>
<dbReference type="PANTHER" id="PTHR30408">
    <property type="entry name" value="TYPE-1 RESTRICTION ENZYME ECOKI SPECIFICITY PROTEIN"/>
    <property type="match status" value="1"/>
</dbReference>
<organism evidence="5 6">
    <name type="scientific">Pseudomonas fluorescens</name>
    <dbReference type="NCBI Taxonomy" id="294"/>
    <lineage>
        <taxon>Bacteria</taxon>
        <taxon>Pseudomonadati</taxon>
        <taxon>Pseudomonadota</taxon>
        <taxon>Gammaproteobacteria</taxon>
        <taxon>Pseudomonadales</taxon>
        <taxon>Pseudomonadaceae</taxon>
        <taxon>Pseudomonas</taxon>
    </lineage>
</organism>
<dbReference type="RefSeq" id="WP_150787283.1">
    <property type="nucleotide sequence ID" value="NZ_CABVJF010000018.1"/>
</dbReference>
<dbReference type="InterPro" id="IPR052021">
    <property type="entry name" value="Type-I_RS_S_subunit"/>
</dbReference>
<dbReference type="EMBL" id="CABVJF010000018">
    <property type="protein sequence ID" value="VVQ16853.1"/>
    <property type="molecule type" value="Genomic_DNA"/>
</dbReference>
<name>A0A5E7V0S1_PSEFL</name>
<dbReference type="Gene3D" id="3.90.220.20">
    <property type="entry name" value="DNA methylase specificity domains"/>
    <property type="match status" value="2"/>
</dbReference>
<gene>
    <name evidence="5" type="ORF">PS928_04450</name>
</gene>
<dbReference type="GO" id="GO:0009307">
    <property type="term" value="P:DNA restriction-modification system"/>
    <property type="evidence" value="ECO:0007669"/>
    <property type="project" value="UniProtKB-KW"/>
</dbReference>